<evidence type="ECO:0000256" key="5">
    <source>
        <dbReference type="ARBA" id="ARBA00023136"/>
    </source>
</evidence>
<proteinExistence type="inferred from homology"/>
<organism evidence="7 8">
    <name type="scientific">Drosophila kikkawai</name>
    <name type="common">Fruit fly</name>
    <dbReference type="NCBI Taxonomy" id="30033"/>
    <lineage>
        <taxon>Eukaryota</taxon>
        <taxon>Metazoa</taxon>
        <taxon>Ecdysozoa</taxon>
        <taxon>Arthropoda</taxon>
        <taxon>Hexapoda</taxon>
        <taxon>Insecta</taxon>
        <taxon>Pterygota</taxon>
        <taxon>Neoptera</taxon>
        <taxon>Endopterygota</taxon>
        <taxon>Diptera</taxon>
        <taxon>Brachycera</taxon>
        <taxon>Muscomorpha</taxon>
        <taxon>Ephydroidea</taxon>
        <taxon>Drosophilidae</taxon>
        <taxon>Drosophila</taxon>
        <taxon>Sophophora</taxon>
    </lineage>
</organism>
<dbReference type="Pfam" id="PF02077">
    <property type="entry name" value="SURF4"/>
    <property type="match status" value="1"/>
</dbReference>
<feature type="transmembrane region" description="Helical" evidence="6">
    <location>
        <begin position="54"/>
        <end position="73"/>
    </location>
</feature>
<dbReference type="GO" id="GO:0016020">
    <property type="term" value="C:membrane"/>
    <property type="evidence" value="ECO:0007669"/>
    <property type="project" value="UniProtKB-SubCell"/>
</dbReference>
<comment type="subcellular location">
    <subcellularLocation>
        <location evidence="1">Membrane</location>
        <topology evidence="1">Multi-pass membrane protein</topology>
    </subcellularLocation>
</comment>
<dbReference type="RefSeq" id="XP_017025517.1">
    <property type="nucleotide sequence ID" value="XM_017170028.3"/>
</dbReference>
<name>A0A6P4I9G6_DROKI</name>
<dbReference type="GeneID" id="108076975"/>
<evidence type="ECO:0000256" key="4">
    <source>
        <dbReference type="ARBA" id="ARBA00022989"/>
    </source>
</evidence>
<evidence type="ECO:0000256" key="6">
    <source>
        <dbReference type="SAM" id="Phobius"/>
    </source>
</evidence>
<feature type="transmembrane region" description="Helical" evidence="6">
    <location>
        <begin position="12"/>
        <end position="34"/>
    </location>
</feature>
<gene>
    <name evidence="8" type="primary">LOC108076975</name>
</gene>
<feature type="transmembrane region" description="Helical" evidence="6">
    <location>
        <begin position="214"/>
        <end position="234"/>
    </location>
</feature>
<sequence>MFTLSRWTWPRWIPTLMPYFVMLNYFMDLLYSLVHFSHLGKQRAVVMNVTNVFGYIYTVFDMFLILVSLILTLGTRIEESGVILLLIGRVIHRLLLSIWSMLLYYLFSECQDMGCLLMLLATKAKMHAEKGCPKMEVSSYHLLLLGARLCLCCMFLIWMDEDLNVIFNILSLLLFISIGLGFYCKVCSYLTLLVLMYHDIFSNHWSMLFGWNDYFLSMNYFAMFFGKIGAFLMLSELGAGKWSMDSYLGLNDYERDQKGGYKIIKEQATA</sequence>
<feature type="transmembrane region" description="Helical" evidence="6">
    <location>
        <begin position="142"/>
        <end position="159"/>
    </location>
</feature>
<evidence type="ECO:0000256" key="2">
    <source>
        <dbReference type="ARBA" id="ARBA00006945"/>
    </source>
</evidence>
<evidence type="ECO:0000313" key="7">
    <source>
        <dbReference type="Proteomes" id="UP001652661"/>
    </source>
</evidence>
<evidence type="ECO:0000256" key="1">
    <source>
        <dbReference type="ARBA" id="ARBA00004141"/>
    </source>
</evidence>
<dbReference type="OMA" id="NDYERDQ"/>
<comment type="similarity">
    <text evidence="2">Belongs to the SURF4 family.</text>
</comment>
<keyword evidence="7" id="KW-1185">Reference proteome</keyword>
<keyword evidence="4 6" id="KW-1133">Transmembrane helix</keyword>
<keyword evidence="3 6" id="KW-0812">Transmembrane</keyword>
<reference evidence="8" key="2">
    <citation type="submission" date="2025-08" db="UniProtKB">
        <authorList>
            <consortium name="RefSeq"/>
        </authorList>
    </citation>
    <scope>IDENTIFICATION</scope>
    <source>
        <strain evidence="8">14028-0561.14</strain>
        <tissue evidence="8">Whole fly</tissue>
    </source>
</reference>
<reference evidence="7" key="1">
    <citation type="submission" date="2025-05" db="UniProtKB">
        <authorList>
            <consortium name="RefSeq"/>
        </authorList>
    </citation>
    <scope>NUCLEOTIDE SEQUENCE [LARGE SCALE GENOMIC DNA]</scope>
    <source>
        <strain evidence="7">14028-0561.14</strain>
    </source>
</reference>
<evidence type="ECO:0000313" key="8">
    <source>
        <dbReference type="RefSeq" id="XP_017025517.1"/>
    </source>
</evidence>
<dbReference type="InterPro" id="IPR002995">
    <property type="entry name" value="Surf4"/>
</dbReference>
<dbReference type="AlphaFoldDB" id="A0A6P4I9G6"/>
<keyword evidence="5 6" id="KW-0472">Membrane</keyword>
<dbReference type="Proteomes" id="UP001652661">
    <property type="component" value="Chromosome 2L"/>
</dbReference>
<dbReference type="OrthoDB" id="7867214at2759"/>
<evidence type="ECO:0000256" key="3">
    <source>
        <dbReference type="ARBA" id="ARBA00022692"/>
    </source>
</evidence>
<protein>
    <submittedName>
        <fullName evidence="8">Uncharacterized protein</fullName>
    </submittedName>
</protein>
<accession>A0A6P4I9G6</accession>